<dbReference type="AlphaFoldDB" id="A0AA39P649"/>
<sequence length="86" mass="9915">MRPHVSTTDQKHPLRYALNPSREQHASLWNVFLRSDILGPPDMYQIPAQPFSPQRLYTSKIHGHATCVTYLPTAIQDFTRLLKLSD</sequence>
<evidence type="ECO:0000313" key="1">
    <source>
        <dbReference type="EMBL" id="KAK0477844.1"/>
    </source>
</evidence>
<protein>
    <submittedName>
        <fullName evidence="1">Uncharacterized protein</fullName>
    </submittedName>
</protein>
<accession>A0AA39P649</accession>
<keyword evidence="3" id="KW-1185">Reference proteome</keyword>
<dbReference type="EMBL" id="JAUEPR010000015">
    <property type="protein sequence ID" value="KAK0477844.1"/>
    <property type="molecule type" value="Genomic_DNA"/>
</dbReference>
<gene>
    <name evidence="1" type="ORF">IW261DRAFT_1484250</name>
    <name evidence="2" type="ORF">IW261DRAFT_1484266</name>
</gene>
<dbReference type="EMBL" id="JAUEPR010000015">
    <property type="protein sequence ID" value="KAK0477857.1"/>
    <property type="molecule type" value="Genomic_DNA"/>
</dbReference>
<organism evidence="1 3">
    <name type="scientific">Armillaria novae-zelandiae</name>
    <dbReference type="NCBI Taxonomy" id="153914"/>
    <lineage>
        <taxon>Eukaryota</taxon>
        <taxon>Fungi</taxon>
        <taxon>Dikarya</taxon>
        <taxon>Basidiomycota</taxon>
        <taxon>Agaricomycotina</taxon>
        <taxon>Agaricomycetes</taxon>
        <taxon>Agaricomycetidae</taxon>
        <taxon>Agaricales</taxon>
        <taxon>Marasmiineae</taxon>
        <taxon>Physalacriaceae</taxon>
        <taxon>Armillaria</taxon>
    </lineage>
</organism>
<dbReference type="Proteomes" id="UP001175227">
    <property type="component" value="Unassembled WGS sequence"/>
</dbReference>
<name>A0AA39P649_9AGAR</name>
<proteinExistence type="predicted"/>
<reference evidence="1" key="1">
    <citation type="submission" date="2023-06" db="EMBL/GenBank/DDBJ databases">
        <authorList>
            <consortium name="Lawrence Berkeley National Laboratory"/>
            <person name="Ahrendt S."/>
            <person name="Sahu N."/>
            <person name="Indic B."/>
            <person name="Wong-Bajracharya J."/>
            <person name="Merenyi Z."/>
            <person name="Ke H.-M."/>
            <person name="Monk M."/>
            <person name="Kocsube S."/>
            <person name="Drula E."/>
            <person name="Lipzen A."/>
            <person name="Balint B."/>
            <person name="Henrissat B."/>
            <person name="Andreopoulos B."/>
            <person name="Martin F.M."/>
            <person name="Harder C.B."/>
            <person name="Rigling D."/>
            <person name="Ford K.L."/>
            <person name="Foster G.D."/>
            <person name="Pangilinan J."/>
            <person name="Papanicolaou A."/>
            <person name="Barry K."/>
            <person name="LaButti K."/>
            <person name="Viragh M."/>
            <person name="Koriabine M."/>
            <person name="Yan M."/>
            <person name="Riley R."/>
            <person name="Champramary S."/>
            <person name="Plett K.L."/>
            <person name="Tsai I.J."/>
            <person name="Slot J."/>
            <person name="Sipos G."/>
            <person name="Plett J."/>
            <person name="Nagy L.G."/>
            <person name="Grigoriev I.V."/>
        </authorList>
    </citation>
    <scope>NUCLEOTIDE SEQUENCE</scope>
    <source>
        <strain evidence="1">ICMP 16352</strain>
    </source>
</reference>
<evidence type="ECO:0000313" key="3">
    <source>
        <dbReference type="Proteomes" id="UP001175227"/>
    </source>
</evidence>
<evidence type="ECO:0000313" key="2">
    <source>
        <dbReference type="EMBL" id="KAK0477857.1"/>
    </source>
</evidence>
<comment type="caution">
    <text evidence="1">The sequence shown here is derived from an EMBL/GenBank/DDBJ whole genome shotgun (WGS) entry which is preliminary data.</text>
</comment>